<feature type="region of interest" description="Disordered" evidence="1">
    <location>
        <begin position="60"/>
        <end position="103"/>
    </location>
</feature>
<proteinExistence type="predicted"/>
<accession>A0A7S1PQA2</accession>
<reference evidence="2" key="1">
    <citation type="submission" date="2021-01" db="EMBL/GenBank/DDBJ databases">
        <authorList>
            <person name="Corre E."/>
            <person name="Pelletier E."/>
            <person name="Niang G."/>
            <person name="Scheremetjew M."/>
            <person name="Finn R."/>
            <person name="Kale V."/>
            <person name="Holt S."/>
            <person name="Cochrane G."/>
            <person name="Meng A."/>
            <person name="Brown T."/>
            <person name="Cohen L."/>
        </authorList>
    </citation>
    <scope>NUCLEOTIDE SEQUENCE</scope>
    <source>
        <strain evidence="2">OF101</strain>
    </source>
</reference>
<dbReference type="EMBL" id="HBGE01008022">
    <property type="protein sequence ID" value="CAD9095486.1"/>
    <property type="molecule type" value="Transcribed_RNA"/>
</dbReference>
<feature type="compositionally biased region" description="Basic residues" evidence="1">
    <location>
        <begin position="76"/>
        <end position="88"/>
    </location>
</feature>
<gene>
    <name evidence="2" type="ORF">ACAT0790_LOCUS4836</name>
</gene>
<dbReference type="AlphaFoldDB" id="A0A7S1PQA2"/>
<evidence type="ECO:0000256" key="1">
    <source>
        <dbReference type="SAM" id="MobiDB-lite"/>
    </source>
</evidence>
<protein>
    <submittedName>
        <fullName evidence="2">Uncharacterized protein</fullName>
    </submittedName>
</protein>
<organism evidence="2">
    <name type="scientific">Alexandrium catenella</name>
    <name type="common">Red tide dinoflagellate</name>
    <name type="synonym">Gonyaulax catenella</name>
    <dbReference type="NCBI Taxonomy" id="2925"/>
    <lineage>
        <taxon>Eukaryota</taxon>
        <taxon>Sar</taxon>
        <taxon>Alveolata</taxon>
        <taxon>Dinophyceae</taxon>
        <taxon>Gonyaulacales</taxon>
        <taxon>Pyrocystaceae</taxon>
        <taxon>Alexandrium</taxon>
    </lineage>
</organism>
<sequence length="103" mass="11470">MLVEMLPELELRARRLRRRARDLSSFFLPLALPVLRGSSEAAFRLGLSLLEEPSREEPWPAMLHAGYGPRGPTPRARLRRPCGPRKGRSGGGGSPQVSEARRT</sequence>
<name>A0A7S1PQA2_ALECA</name>
<evidence type="ECO:0000313" key="2">
    <source>
        <dbReference type="EMBL" id="CAD9095486.1"/>
    </source>
</evidence>